<keyword evidence="3" id="KW-0645">Protease</keyword>
<dbReference type="SMART" id="SM00245">
    <property type="entry name" value="TSPc"/>
    <property type="match status" value="1"/>
</dbReference>
<dbReference type="InterPro" id="IPR029045">
    <property type="entry name" value="ClpP/crotonase-like_dom_sf"/>
</dbReference>
<organism evidence="3 4">
    <name type="scientific">Macellibacteroides fermentans</name>
    <dbReference type="NCBI Taxonomy" id="879969"/>
    <lineage>
        <taxon>Bacteria</taxon>
        <taxon>Pseudomonadati</taxon>
        <taxon>Bacteroidota</taxon>
        <taxon>Bacteroidia</taxon>
        <taxon>Bacteroidales</taxon>
        <taxon>Porphyromonadaceae</taxon>
        <taxon>Macellibacteroides</taxon>
    </lineage>
</organism>
<keyword evidence="1" id="KW-0812">Transmembrane</keyword>
<dbReference type="Pfam" id="PF03572">
    <property type="entry name" value="Peptidase_S41"/>
    <property type="match status" value="1"/>
</dbReference>
<keyword evidence="1" id="KW-1133">Transmembrane helix</keyword>
<protein>
    <submittedName>
        <fullName evidence="3">C-terminal processing protease CtpA/Prc</fullName>
    </submittedName>
</protein>
<keyword evidence="4" id="KW-1185">Reference proteome</keyword>
<accession>A0A8E2A6X5</accession>
<feature type="domain" description="Tail specific protease" evidence="2">
    <location>
        <begin position="400"/>
        <end position="597"/>
    </location>
</feature>
<keyword evidence="3" id="KW-0378">Hydrolase</keyword>
<gene>
    <name evidence="3" type="ORF">F5613_002151</name>
</gene>
<dbReference type="EMBL" id="JACCCY010000003">
    <property type="protein sequence ID" value="NYI50021.1"/>
    <property type="molecule type" value="Genomic_DNA"/>
</dbReference>
<dbReference type="RefSeq" id="WP_179399697.1">
    <property type="nucleotide sequence ID" value="NZ_JACCCY010000003.1"/>
</dbReference>
<evidence type="ECO:0000259" key="2">
    <source>
        <dbReference type="SMART" id="SM00245"/>
    </source>
</evidence>
<name>A0A8E2A6X5_9PORP</name>
<proteinExistence type="predicted"/>
<evidence type="ECO:0000256" key="1">
    <source>
        <dbReference type="SAM" id="Phobius"/>
    </source>
</evidence>
<dbReference type="InterPro" id="IPR005151">
    <property type="entry name" value="Tail-specific_protease"/>
</dbReference>
<dbReference type="AlphaFoldDB" id="A0A8E2A6X5"/>
<dbReference type="Gene3D" id="3.90.226.10">
    <property type="entry name" value="2-enoyl-CoA Hydratase, Chain A, domain 1"/>
    <property type="match status" value="1"/>
</dbReference>
<dbReference type="Proteomes" id="UP000574332">
    <property type="component" value="Unassembled WGS sequence"/>
</dbReference>
<sequence length="626" mass="72902">MKTKYKIIGLLVTFLIPISLNMYSKTKNEWKKIDNLSNQELSNIGSLAKLYGYSRYFYPNQQVLREIDYIDWYRFLVFASNKVIDSETETEFRNKILKIFTPIVPELSFDTPDNSKSVSANANESYAWEHYGIGIRLYNNIFHSDIISYNAKQRINLPTPDSMYSLPLNGNMNAYMPLSISYQHSQPSDKLNQLKKDIKKIKFKLATESFLKLAFGKPEKKFAFLQDYHFRMADIIVRWNIIRHFYPYFEEDGLNIKWDDVLKTSLINAVKCKDQFEYYDVVNNMLSYVHDSHISVNKGGYVGGIAAMVLQYYIPDIKLDWCEDKIYLREVPDTLTDRLSIGDVLVSVNDIPIDKLIEKKWDLVSASTKQGKYEALLRERLLGGFTKDSLLSLEFKKINNESEFVRLFANYNDDIIYKEEYPYFIKRLDNNIYHINLTHKGPDATYSVFKEYIEEFKNAKGIILDIRGYPDYNVTDSIIPHFYVDSIRWGDFGRPIYYYPNQEKVIYDRGVEYLPKTSDYINTPVSVLINHKAMSYAETIIEILKRNKIGTLIGEPTIGTNGDVGILNLPVYAFNMSIIKDFSGYHGKGIFPDITVKRTLESIQNNKDNILETAIKHIYELDTNNK</sequence>
<evidence type="ECO:0000313" key="4">
    <source>
        <dbReference type="Proteomes" id="UP000574332"/>
    </source>
</evidence>
<dbReference type="GO" id="GO:0008236">
    <property type="term" value="F:serine-type peptidase activity"/>
    <property type="evidence" value="ECO:0007669"/>
    <property type="project" value="InterPro"/>
</dbReference>
<feature type="transmembrane region" description="Helical" evidence="1">
    <location>
        <begin position="7"/>
        <end position="24"/>
    </location>
</feature>
<dbReference type="SUPFAM" id="SSF52096">
    <property type="entry name" value="ClpP/crotonase"/>
    <property type="match status" value="1"/>
</dbReference>
<dbReference type="Gene3D" id="3.30.750.44">
    <property type="match status" value="1"/>
</dbReference>
<comment type="caution">
    <text evidence="3">The sequence shown here is derived from an EMBL/GenBank/DDBJ whole genome shotgun (WGS) entry which is preliminary data.</text>
</comment>
<reference evidence="3 4" key="1">
    <citation type="submission" date="2020-07" db="EMBL/GenBank/DDBJ databases">
        <title>Genomic Encyclopedia of Type Strains, Phase IV (KMG-IV): sequencing the most valuable type-strain genomes for metagenomic binning, comparative biology and taxonomic classification.</title>
        <authorList>
            <person name="Goeker M."/>
        </authorList>
    </citation>
    <scope>NUCLEOTIDE SEQUENCE [LARGE SCALE GENOMIC DNA]</scope>
    <source>
        <strain evidence="3 4">DSM 23697</strain>
    </source>
</reference>
<keyword evidence="1" id="KW-0472">Membrane</keyword>
<dbReference type="GO" id="GO:0006508">
    <property type="term" value="P:proteolysis"/>
    <property type="evidence" value="ECO:0007669"/>
    <property type="project" value="UniProtKB-KW"/>
</dbReference>
<evidence type="ECO:0000313" key="3">
    <source>
        <dbReference type="EMBL" id="NYI50021.1"/>
    </source>
</evidence>